<dbReference type="GO" id="GO:0005524">
    <property type="term" value="F:ATP binding"/>
    <property type="evidence" value="ECO:0007669"/>
    <property type="project" value="UniProtKB-KW"/>
</dbReference>
<keyword evidence="4 6" id="KW-0067">ATP-binding</keyword>
<evidence type="ECO:0000256" key="3">
    <source>
        <dbReference type="ARBA" id="ARBA00022741"/>
    </source>
</evidence>
<evidence type="ECO:0000256" key="4">
    <source>
        <dbReference type="ARBA" id="ARBA00022840"/>
    </source>
</evidence>
<evidence type="ECO:0000313" key="6">
    <source>
        <dbReference type="EMBL" id="MBF0754769.1"/>
    </source>
</evidence>
<keyword evidence="7" id="KW-1185">Reference proteome</keyword>
<dbReference type="PANTHER" id="PTHR42711">
    <property type="entry name" value="ABC TRANSPORTER ATP-BINDING PROTEIN"/>
    <property type="match status" value="1"/>
</dbReference>
<comment type="similarity">
    <text evidence="1">Belongs to the ABC transporter superfamily.</text>
</comment>
<proteinExistence type="inferred from homology"/>
<sequence length="303" mass="34445">MVKLTEKQGGLLMLELKNVSKHFGKVRAAENLSFNLKKGEVFGFIGPNGAGKSTTIRMIIGALKPTQGEILYAGKNIKKNKKYIENIAYVPGDVNLWGNLTGEEVINFMMKTRGYENNEEKCRLIDKFKLDGSKKSKTYSKGNRQKVALISAFLSDAELLIFDEPTTGLDPLMERVFHEEVIQAKNAGKTILLSSHILSEVEKLADRIAIIRNGKIIESGSMAELRHITRMEYIIDTDDDITALKHRSFVHEFSESPDGYHLFIDNEKIPEFLKYLKLYNLKSLTTAPPRLEDIFMRYYEDSQ</sequence>
<feature type="domain" description="ABC transporter" evidence="5">
    <location>
        <begin position="14"/>
        <end position="238"/>
    </location>
</feature>
<dbReference type="InterPro" id="IPR027417">
    <property type="entry name" value="P-loop_NTPase"/>
</dbReference>
<dbReference type="SMART" id="SM00382">
    <property type="entry name" value="AAA"/>
    <property type="match status" value="1"/>
</dbReference>
<dbReference type="Pfam" id="PF00005">
    <property type="entry name" value="ABC_tran"/>
    <property type="match status" value="1"/>
</dbReference>
<dbReference type="CDD" id="cd03230">
    <property type="entry name" value="ABC_DR_subfamily_A"/>
    <property type="match status" value="1"/>
</dbReference>
<dbReference type="PROSITE" id="PS00211">
    <property type="entry name" value="ABC_TRANSPORTER_1"/>
    <property type="match status" value="1"/>
</dbReference>
<keyword evidence="3" id="KW-0547">Nucleotide-binding</keyword>
<protein>
    <submittedName>
        <fullName evidence="6">ABC transporter ATP-binding protein</fullName>
    </submittedName>
</protein>
<dbReference type="Gene3D" id="3.40.50.300">
    <property type="entry name" value="P-loop containing nucleotide triphosphate hydrolases"/>
    <property type="match status" value="1"/>
</dbReference>
<comment type="caution">
    <text evidence="6">The sequence shown here is derived from an EMBL/GenBank/DDBJ whole genome shotgun (WGS) entry which is preliminary data.</text>
</comment>
<dbReference type="InterPro" id="IPR050763">
    <property type="entry name" value="ABC_transporter_ATP-binding"/>
</dbReference>
<evidence type="ECO:0000313" key="7">
    <source>
        <dbReference type="Proteomes" id="UP000647980"/>
    </source>
</evidence>
<reference evidence="6 7" key="1">
    <citation type="submission" date="2020-10" db="EMBL/GenBank/DDBJ databases">
        <title>Mouse Oral microbiota.</title>
        <authorList>
            <person name="Joseph S."/>
            <person name="Aduse-Opoku J."/>
        </authorList>
    </citation>
    <scope>NUCLEOTIDE SEQUENCE [LARGE SCALE GENOMIC DNA]</scope>
    <source>
        <strain evidence="6 7">19428wE5_W307</strain>
    </source>
</reference>
<evidence type="ECO:0000259" key="5">
    <source>
        <dbReference type="PROSITE" id="PS50893"/>
    </source>
</evidence>
<dbReference type="Proteomes" id="UP000647980">
    <property type="component" value="Unassembled WGS sequence"/>
</dbReference>
<dbReference type="InterPro" id="IPR017871">
    <property type="entry name" value="ABC_transporter-like_CS"/>
</dbReference>
<name>A0ABR9Y0K4_9STAP</name>
<keyword evidence="2" id="KW-0813">Transport</keyword>
<dbReference type="EMBL" id="JADGLW010000011">
    <property type="protein sequence ID" value="MBF0754769.1"/>
    <property type="molecule type" value="Genomic_DNA"/>
</dbReference>
<dbReference type="InterPro" id="IPR003593">
    <property type="entry name" value="AAA+_ATPase"/>
</dbReference>
<evidence type="ECO:0000256" key="2">
    <source>
        <dbReference type="ARBA" id="ARBA00022448"/>
    </source>
</evidence>
<evidence type="ECO:0000256" key="1">
    <source>
        <dbReference type="ARBA" id="ARBA00005417"/>
    </source>
</evidence>
<organism evidence="6 7">
    <name type="scientific">Jeotgalicoccus nanhaiensis</name>
    <dbReference type="NCBI Taxonomy" id="568603"/>
    <lineage>
        <taxon>Bacteria</taxon>
        <taxon>Bacillati</taxon>
        <taxon>Bacillota</taxon>
        <taxon>Bacilli</taxon>
        <taxon>Bacillales</taxon>
        <taxon>Staphylococcaceae</taxon>
        <taxon>Jeotgalicoccus</taxon>
    </lineage>
</organism>
<accession>A0ABR9Y0K4</accession>
<dbReference type="PROSITE" id="PS50893">
    <property type="entry name" value="ABC_TRANSPORTER_2"/>
    <property type="match status" value="1"/>
</dbReference>
<gene>
    <name evidence="6" type="ORF">IR135_11080</name>
</gene>
<dbReference type="SUPFAM" id="SSF52540">
    <property type="entry name" value="P-loop containing nucleoside triphosphate hydrolases"/>
    <property type="match status" value="1"/>
</dbReference>
<dbReference type="InterPro" id="IPR003439">
    <property type="entry name" value="ABC_transporter-like_ATP-bd"/>
</dbReference>
<dbReference type="PANTHER" id="PTHR42711:SF5">
    <property type="entry name" value="ABC TRANSPORTER ATP-BINDING PROTEIN NATA"/>
    <property type="match status" value="1"/>
</dbReference>